<protein>
    <submittedName>
        <fullName evidence="2">HNH endonuclease</fullName>
    </submittedName>
</protein>
<keyword evidence="2" id="KW-0540">Nuclease</keyword>
<dbReference type="RefSeq" id="WP_190578819.1">
    <property type="nucleotide sequence ID" value="NZ_CAWPQU010000015.1"/>
</dbReference>
<gene>
    <name evidence="2" type="ORF">H6G05_14355</name>
</gene>
<sequence length="434" mass="49820">MAIINPSNVNEIEFDEKDIEVFKILDVKERIATLQKHFFPRLKLLVKDSLELITEIYGVEPYDEMSEVKTPNNRPNAVTNTEYGFVHVGISGKRRNVNKDQPLAIKNASGKPIYHHSAYLTFDVLAEGCIRVVFQPFRTSVEPNFVSKVRQEMFSNIELINTFFTDFEIHYNSNTAENSDDFHQLINTKRFGLSEGKDIHSLFFCTSAYFFPTDFEDELWNLKLAFVCLYPLLDLFISIGDGRETRLAEMLNKFNEWYNDNQDNTEKIDELIDLPVESLEEITIDRENIESKLDFNPENLTDARERTNRAIVQRQGQSKFRSELLKAYGGQCVITDCDAEAALEAAHIFPYLGTDTNHVKNGLLLRADIHTLFDLYLISIDPDTSEVVVSSTLLNTCYKELNGKPLKPPQDYAASPSPQALARHYETFLLKQNK</sequence>
<keyword evidence="3" id="KW-1185">Reference proteome</keyword>
<dbReference type="Pfam" id="PF13391">
    <property type="entry name" value="HNH_2"/>
    <property type="match status" value="1"/>
</dbReference>
<organism evidence="2 3">
    <name type="scientific">Phormidium tenue FACHB-1050</name>
    <dbReference type="NCBI Taxonomy" id="2692857"/>
    <lineage>
        <taxon>Bacteria</taxon>
        <taxon>Bacillati</taxon>
        <taxon>Cyanobacteriota</taxon>
        <taxon>Cyanophyceae</taxon>
        <taxon>Oscillatoriophycideae</taxon>
        <taxon>Oscillatoriales</taxon>
        <taxon>Oscillatoriaceae</taxon>
        <taxon>Phormidium</taxon>
    </lineage>
</organism>
<keyword evidence="2" id="KW-0255">Endonuclease</keyword>
<dbReference type="GO" id="GO:0004519">
    <property type="term" value="F:endonuclease activity"/>
    <property type="evidence" value="ECO:0007669"/>
    <property type="project" value="UniProtKB-KW"/>
</dbReference>
<keyword evidence="2" id="KW-0378">Hydrolase</keyword>
<dbReference type="EMBL" id="JACJQY010000022">
    <property type="protein sequence ID" value="MBD2318024.1"/>
    <property type="molecule type" value="Genomic_DNA"/>
</dbReference>
<reference evidence="2 3" key="1">
    <citation type="journal article" date="2020" name="ISME J.">
        <title>Comparative genomics reveals insights into cyanobacterial evolution and habitat adaptation.</title>
        <authorList>
            <person name="Chen M.Y."/>
            <person name="Teng W.K."/>
            <person name="Zhao L."/>
            <person name="Hu C.X."/>
            <person name="Zhou Y.K."/>
            <person name="Han B.P."/>
            <person name="Song L.R."/>
            <person name="Shu W.S."/>
        </authorList>
    </citation>
    <scope>NUCLEOTIDE SEQUENCE [LARGE SCALE GENOMIC DNA]</scope>
    <source>
        <strain evidence="2 3">FACHB-1050</strain>
    </source>
</reference>
<accession>A0ABR8CBI4</accession>
<name>A0ABR8CBI4_9CYAN</name>
<dbReference type="InterPro" id="IPR003615">
    <property type="entry name" value="HNH_nuc"/>
</dbReference>
<evidence type="ECO:0000313" key="3">
    <source>
        <dbReference type="Proteomes" id="UP000618445"/>
    </source>
</evidence>
<comment type="caution">
    <text evidence="2">The sequence shown here is derived from an EMBL/GenBank/DDBJ whole genome shotgun (WGS) entry which is preliminary data.</text>
</comment>
<dbReference type="Proteomes" id="UP000618445">
    <property type="component" value="Unassembled WGS sequence"/>
</dbReference>
<evidence type="ECO:0000313" key="2">
    <source>
        <dbReference type="EMBL" id="MBD2318024.1"/>
    </source>
</evidence>
<evidence type="ECO:0000259" key="1">
    <source>
        <dbReference type="Pfam" id="PF13391"/>
    </source>
</evidence>
<proteinExistence type="predicted"/>
<feature type="domain" description="HNH nuclease" evidence="1">
    <location>
        <begin position="332"/>
        <end position="381"/>
    </location>
</feature>